<dbReference type="SUPFAM" id="SSF54523">
    <property type="entry name" value="Pili subunits"/>
    <property type="match status" value="1"/>
</dbReference>
<dbReference type="RefSeq" id="WP_047887011.1">
    <property type="nucleotide sequence ID" value="NZ_CP071325.1"/>
</dbReference>
<feature type="transmembrane region" description="Helical" evidence="1">
    <location>
        <begin position="6"/>
        <end position="28"/>
    </location>
</feature>
<dbReference type="PATRIC" id="fig|320778.3.peg.4295"/>
<dbReference type="PROSITE" id="PS00409">
    <property type="entry name" value="PROKAR_NTER_METHYL"/>
    <property type="match status" value="1"/>
</dbReference>
<dbReference type="Proteomes" id="UP000035909">
    <property type="component" value="Unassembled WGS sequence"/>
</dbReference>
<evidence type="ECO:0000313" key="3">
    <source>
        <dbReference type="Proteomes" id="UP000035909"/>
    </source>
</evidence>
<dbReference type="STRING" id="320778.ABT57_19935"/>
<dbReference type="OrthoDB" id="5917081at2"/>
<keyword evidence="3" id="KW-1185">Reference proteome</keyword>
<evidence type="ECO:0000313" key="2">
    <source>
        <dbReference type="EMBL" id="KLV06406.1"/>
    </source>
</evidence>
<dbReference type="Gene3D" id="3.30.700.10">
    <property type="entry name" value="Glycoprotein, Type 4 Pilin"/>
    <property type="match status" value="1"/>
</dbReference>
<sequence>MPASQRGFTLIELIVVILLVGILGATAASRLFGRSHFDAFVARDQAMTITRQIQLSAMQAQDSEIQRIRYPLRIIAGSSEKDSCLGRMVDTVCPTASSLNSDVLLGTTSQTRFTVTSPHPAPSVLYFDLLGRPVDSLGRIVCELGCEISLTARDNTQLSFCINREGFIGKGSLSEGACQ</sequence>
<evidence type="ECO:0008006" key="4">
    <source>
        <dbReference type="Google" id="ProtNLM"/>
    </source>
</evidence>
<proteinExistence type="predicted"/>
<dbReference type="AlphaFoldDB" id="A0A0J1H3Q0"/>
<accession>A0A0J1H3Q0</accession>
<dbReference type="InterPro" id="IPR045584">
    <property type="entry name" value="Pilin-like"/>
</dbReference>
<protein>
    <recommendedName>
        <fullName evidence="4">MSHA biogenesis protein MshC</fullName>
    </recommendedName>
</protein>
<dbReference type="Pfam" id="PF07963">
    <property type="entry name" value="N_methyl"/>
    <property type="match status" value="1"/>
</dbReference>
<reference evidence="2 3" key="1">
    <citation type="submission" date="2015-05" db="EMBL/GenBank/DDBJ databases">
        <title>Photobacterium galathea sp. nov.</title>
        <authorList>
            <person name="Machado H."/>
            <person name="Gram L."/>
        </authorList>
    </citation>
    <scope>NUCLEOTIDE SEQUENCE [LARGE SCALE GENOMIC DNA]</scope>
    <source>
        <strain evidence="2 3">DSM 22954</strain>
    </source>
</reference>
<keyword evidence="1" id="KW-0472">Membrane</keyword>
<dbReference type="InterPro" id="IPR012902">
    <property type="entry name" value="N_methyl_site"/>
</dbReference>
<keyword evidence="1" id="KW-1133">Transmembrane helix</keyword>
<dbReference type="NCBIfam" id="TIGR02532">
    <property type="entry name" value="IV_pilin_GFxxxE"/>
    <property type="match status" value="1"/>
</dbReference>
<evidence type="ECO:0000256" key="1">
    <source>
        <dbReference type="SAM" id="Phobius"/>
    </source>
</evidence>
<comment type="caution">
    <text evidence="2">The sequence shown here is derived from an EMBL/GenBank/DDBJ whole genome shotgun (WGS) entry which is preliminary data.</text>
</comment>
<organism evidence="2 3">
    <name type="scientific">Photobacterium ganghwense</name>
    <dbReference type="NCBI Taxonomy" id="320778"/>
    <lineage>
        <taxon>Bacteria</taxon>
        <taxon>Pseudomonadati</taxon>
        <taxon>Pseudomonadota</taxon>
        <taxon>Gammaproteobacteria</taxon>
        <taxon>Vibrionales</taxon>
        <taxon>Vibrionaceae</taxon>
        <taxon>Photobacterium</taxon>
    </lineage>
</organism>
<name>A0A0J1H3Q0_9GAMM</name>
<gene>
    <name evidence="2" type="ORF">ABT57_19935</name>
</gene>
<keyword evidence="1" id="KW-0812">Transmembrane</keyword>
<dbReference type="EMBL" id="LDOU01000022">
    <property type="protein sequence ID" value="KLV06406.1"/>
    <property type="molecule type" value="Genomic_DNA"/>
</dbReference>